<dbReference type="AlphaFoldDB" id="A0A0R1HNZ5"/>
<dbReference type="STRING" id="1423719.FC66_GL000539"/>
<dbReference type="PATRIC" id="fig|1423719.4.peg.547"/>
<accession>A0A0R1HNZ5</accession>
<protein>
    <submittedName>
        <fullName evidence="1">Uncharacterized protein</fullName>
    </submittedName>
</protein>
<dbReference type="Proteomes" id="UP000051450">
    <property type="component" value="Unassembled WGS sequence"/>
</dbReference>
<evidence type="ECO:0000313" key="1">
    <source>
        <dbReference type="EMBL" id="KRK45073.1"/>
    </source>
</evidence>
<sequence>MQANFVLEDGKGLIYMLLSPHRGHQPRIARFSSRSAGPKTTSRVVSIITTKEGCQVFDKHQRCNKDGKLTVTPKADKTAEYAGNPAKPTMPAPKPTVTKVVKMIQTGHHQT</sequence>
<reference evidence="1 2" key="1">
    <citation type="journal article" date="2015" name="Genome Announc.">
        <title>Expanding the biotechnology potential of lactobacilli through comparative genomics of 213 strains and associated genera.</title>
        <authorList>
            <person name="Sun Z."/>
            <person name="Harris H.M."/>
            <person name="McCann A."/>
            <person name="Guo C."/>
            <person name="Argimon S."/>
            <person name="Zhang W."/>
            <person name="Yang X."/>
            <person name="Jeffery I.B."/>
            <person name="Cooney J.C."/>
            <person name="Kagawa T.F."/>
            <person name="Liu W."/>
            <person name="Song Y."/>
            <person name="Salvetti E."/>
            <person name="Wrobel A."/>
            <person name="Rasinkangas P."/>
            <person name="Parkhill J."/>
            <person name="Rea M.C."/>
            <person name="O'Sullivan O."/>
            <person name="Ritari J."/>
            <person name="Douillard F.P."/>
            <person name="Paul Ross R."/>
            <person name="Yang R."/>
            <person name="Briner A.E."/>
            <person name="Felis G.E."/>
            <person name="de Vos W.M."/>
            <person name="Barrangou R."/>
            <person name="Klaenhammer T.R."/>
            <person name="Caufield P.W."/>
            <person name="Cui Y."/>
            <person name="Zhang H."/>
            <person name="O'Toole P.W."/>
        </authorList>
    </citation>
    <scope>NUCLEOTIDE SEQUENCE [LARGE SCALE GENOMIC DNA]</scope>
    <source>
        <strain evidence="1 2">DSM 15638</strain>
    </source>
</reference>
<keyword evidence="2" id="KW-1185">Reference proteome</keyword>
<comment type="caution">
    <text evidence="1">The sequence shown here is derived from an EMBL/GenBank/DDBJ whole genome shotgun (WGS) entry which is preliminary data.</text>
</comment>
<gene>
    <name evidence="1" type="ORF">FC66_GL000539</name>
</gene>
<proteinExistence type="predicted"/>
<dbReference type="EMBL" id="AZDI01000017">
    <property type="protein sequence ID" value="KRK45073.1"/>
    <property type="molecule type" value="Genomic_DNA"/>
</dbReference>
<name>A0A0R1HNZ5_9LACO</name>
<evidence type="ECO:0000313" key="2">
    <source>
        <dbReference type="Proteomes" id="UP000051450"/>
    </source>
</evidence>
<organism evidence="1 2">
    <name type="scientific">Dellaglioa algida DSM 15638</name>
    <dbReference type="NCBI Taxonomy" id="1423719"/>
    <lineage>
        <taxon>Bacteria</taxon>
        <taxon>Bacillati</taxon>
        <taxon>Bacillota</taxon>
        <taxon>Bacilli</taxon>
        <taxon>Lactobacillales</taxon>
        <taxon>Lactobacillaceae</taxon>
        <taxon>Dellaglioa</taxon>
    </lineage>
</organism>